<proteinExistence type="predicted"/>
<accession>A0A9W7JKL1</accession>
<keyword evidence="2" id="KW-1185">Reference proteome</keyword>
<reference evidence="1" key="1">
    <citation type="submission" date="2023-05" db="EMBL/GenBank/DDBJ databases">
        <title>Genome and transcriptome analyses reveal genes involved in the formation of fine ridges on petal epidermal cells in Hibiscus trionum.</title>
        <authorList>
            <person name="Koshimizu S."/>
            <person name="Masuda S."/>
            <person name="Ishii T."/>
            <person name="Shirasu K."/>
            <person name="Hoshino A."/>
            <person name="Arita M."/>
        </authorList>
    </citation>
    <scope>NUCLEOTIDE SEQUENCE</scope>
    <source>
        <strain evidence="1">Hamamatsu line</strain>
    </source>
</reference>
<dbReference type="AlphaFoldDB" id="A0A9W7JKL1"/>
<name>A0A9W7JKL1_HIBTR</name>
<protein>
    <submittedName>
        <fullName evidence="1">Uncharacterized protein</fullName>
    </submittedName>
</protein>
<dbReference type="EMBL" id="BSYR01000078">
    <property type="protein sequence ID" value="GMJ15660.1"/>
    <property type="molecule type" value="Genomic_DNA"/>
</dbReference>
<evidence type="ECO:0000313" key="2">
    <source>
        <dbReference type="Proteomes" id="UP001165190"/>
    </source>
</evidence>
<organism evidence="1 2">
    <name type="scientific">Hibiscus trionum</name>
    <name type="common">Flower of an hour</name>
    <dbReference type="NCBI Taxonomy" id="183268"/>
    <lineage>
        <taxon>Eukaryota</taxon>
        <taxon>Viridiplantae</taxon>
        <taxon>Streptophyta</taxon>
        <taxon>Embryophyta</taxon>
        <taxon>Tracheophyta</taxon>
        <taxon>Spermatophyta</taxon>
        <taxon>Magnoliopsida</taxon>
        <taxon>eudicotyledons</taxon>
        <taxon>Gunneridae</taxon>
        <taxon>Pentapetalae</taxon>
        <taxon>rosids</taxon>
        <taxon>malvids</taxon>
        <taxon>Malvales</taxon>
        <taxon>Malvaceae</taxon>
        <taxon>Malvoideae</taxon>
        <taxon>Hibiscus</taxon>
    </lineage>
</organism>
<gene>
    <name evidence="1" type="ORF">HRI_005235200</name>
</gene>
<sequence>MDGTSLRYPFFMSLLYCHYHPWVNLTCHWSFQVLNQNLYQNDWGGWQWQIQMSATAINTTDSIPSVRIIQILVEYADISRVTVIEGELRRNDSQ</sequence>
<dbReference type="Proteomes" id="UP001165190">
    <property type="component" value="Unassembled WGS sequence"/>
</dbReference>
<comment type="caution">
    <text evidence="1">The sequence shown here is derived from an EMBL/GenBank/DDBJ whole genome shotgun (WGS) entry which is preliminary data.</text>
</comment>
<evidence type="ECO:0000313" key="1">
    <source>
        <dbReference type="EMBL" id="GMJ15660.1"/>
    </source>
</evidence>